<dbReference type="RefSeq" id="XP_004344777.1">
    <property type="nucleotide sequence ID" value="XM_004344727.1"/>
</dbReference>
<evidence type="ECO:0000313" key="1">
    <source>
        <dbReference type="EMBL" id="ELR21034.1"/>
    </source>
</evidence>
<dbReference type="Proteomes" id="UP000011083">
    <property type="component" value="Unassembled WGS sequence"/>
</dbReference>
<dbReference type="OrthoDB" id="19299at2759"/>
<accession>L8H6A1</accession>
<dbReference type="GeneID" id="14921909"/>
<dbReference type="Pfam" id="PF10294">
    <property type="entry name" value="Methyltransf_16"/>
    <property type="match status" value="2"/>
</dbReference>
<dbReference type="PANTHER" id="PTHR14614">
    <property type="entry name" value="HEPATOCELLULAR CARCINOMA-ASSOCIATED ANTIGEN"/>
    <property type="match status" value="1"/>
</dbReference>
<gene>
    <name evidence="1" type="ORF">ACA1_281280</name>
</gene>
<dbReference type="InterPro" id="IPR029063">
    <property type="entry name" value="SAM-dependent_MTases_sf"/>
</dbReference>
<dbReference type="InterPro" id="IPR019410">
    <property type="entry name" value="Methyltransf_16"/>
</dbReference>
<dbReference type="KEGG" id="acan:ACA1_281280"/>
<dbReference type="VEuPathDB" id="AmoebaDB:ACA1_281280"/>
<keyword evidence="2" id="KW-1185">Reference proteome</keyword>
<dbReference type="AlphaFoldDB" id="L8H6A1"/>
<dbReference type="Gene3D" id="3.40.50.150">
    <property type="entry name" value="Vaccinia Virus protein VP39"/>
    <property type="match status" value="1"/>
</dbReference>
<dbReference type="EMBL" id="KB007908">
    <property type="protein sequence ID" value="ELR21034.1"/>
    <property type="molecule type" value="Genomic_DNA"/>
</dbReference>
<dbReference type="OMA" id="HRDDKQN"/>
<reference evidence="1 2" key="1">
    <citation type="journal article" date="2013" name="Genome Biol.">
        <title>Genome of Acanthamoeba castellanii highlights extensive lateral gene transfer and early evolution of tyrosine kinase signaling.</title>
        <authorList>
            <person name="Clarke M."/>
            <person name="Lohan A.J."/>
            <person name="Liu B."/>
            <person name="Lagkouvardos I."/>
            <person name="Roy S."/>
            <person name="Zafar N."/>
            <person name="Bertelli C."/>
            <person name="Schilde C."/>
            <person name="Kianianmomeni A."/>
            <person name="Burglin T.R."/>
            <person name="Frech C."/>
            <person name="Turcotte B."/>
            <person name="Kopec K.O."/>
            <person name="Synnott J.M."/>
            <person name="Choo C."/>
            <person name="Paponov I."/>
            <person name="Finkler A."/>
            <person name="Soon Heng Tan C."/>
            <person name="Hutchins A.P."/>
            <person name="Weinmeier T."/>
            <person name="Rattei T."/>
            <person name="Chu J.S."/>
            <person name="Gimenez G."/>
            <person name="Irimia M."/>
            <person name="Rigden D.J."/>
            <person name="Fitzpatrick D.A."/>
            <person name="Lorenzo-Morales J."/>
            <person name="Bateman A."/>
            <person name="Chiu C.H."/>
            <person name="Tang P."/>
            <person name="Hegemann P."/>
            <person name="Fromm H."/>
            <person name="Raoult D."/>
            <person name="Greub G."/>
            <person name="Miranda-Saavedra D."/>
            <person name="Chen N."/>
            <person name="Nash P."/>
            <person name="Ginger M.L."/>
            <person name="Horn M."/>
            <person name="Schaap P."/>
            <person name="Caler L."/>
            <person name="Loftus B."/>
        </authorList>
    </citation>
    <scope>NUCLEOTIDE SEQUENCE [LARGE SCALE GENOMIC DNA]</scope>
    <source>
        <strain evidence="1 2">Neff</strain>
    </source>
</reference>
<dbReference type="PANTHER" id="PTHR14614:SF109">
    <property type="entry name" value="RIBOSOMAL LYSINE N-METHYLTRANSFERASE 5"/>
    <property type="match status" value="1"/>
</dbReference>
<protein>
    <submittedName>
        <fullName evidence="1">Uncharacterized protein</fullName>
    </submittedName>
</protein>
<dbReference type="SUPFAM" id="SSF53335">
    <property type="entry name" value="S-adenosyl-L-methionine-dependent methyltransferases"/>
    <property type="match status" value="1"/>
</dbReference>
<evidence type="ECO:0000313" key="2">
    <source>
        <dbReference type="Proteomes" id="UP000011083"/>
    </source>
</evidence>
<sequence length="277" mass="31187">MLAPGKKRGTSVTRWLPYRDGNRLTKVVLGDVEVVLANRWPTLLSEEDDQLAWVDFAGRRFAIVQTFDSGCGCYLWDASIVLLKYFEHVRERFDFTGLRAVELGAGCGLVGIALAWLGAEVHLTDLYDQIDVMEANVDRNFGYRTSRSHAAGVEDDATPADDDPLVRPVNIRAGELDWSSSAQDINEEYSPPFDLIVGSDIIYAEEAVPLLINALDILSSPKTVILIAHEGRSRDIDSKFEELAAQHFDIEVLDWDEFHPFYRCDEICIIKLQKRPL</sequence>
<organism evidence="1 2">
    <name type="scientific">Acanthamoeba castellanii (strain ATCC 30010 / Neff)</name>
    <dbReference type="NCBI Taxonomy" id="1257118"/>
    <lineage>
        <taxon>Eukaryota</taxon>
        <taxon>Amoebozoa</taxon>
        <taxon>Discosea</taxon>
        <taxon>Longamoebia</taxon>
        <taxon>Centramoebida</taxon>
        <taxon>Acanthamoebidae</taxon>
        <taxon>Acanthamoeba</taxon>
    </lineage>
</organism>
<name>L8H6A1_ACACF</name>
<proteinExistence type="predicted"/>